<evidence type="ECO:0000313" key="1">
    <source>
        <dbReference type="Proteomes" id="UP001652621"/>
    </source>
</evidence>
<dbReference type="Proteomes" id="UP001652621">
    <property type="component" value="Unplaced"/>
</dbReference>
<proteinExistence type="predicted"/>
<reference evidence="2" key="1">
    <citation type="submission" date="2025-08" db="UniProtKB">
        <authorList>
            <consortium name="RefSeq"/>
        </authorList>
    </citation>
    <scope>IDENTIFICATION</scope>
    <source>
        <strain evidence="2">Aabys</strain>
        <tissue evidence="2">Whole body</tissue>
    </source>
</reference>
<organism evidence="1 2">
    <name type="scientific">Musca domestica</name>
    <name type="common">House fly</name>
    <dbReference type="NCBI Taxonomy" id="7370"/>
    <lineage>
        <taxon>Eukaryota</taxon>
        <taxon>Metazoa</taxon>
        <taxon>Ecdysozoa</taxon>
        <taxon>Arthropoda</taxon>
        <taxon>Hexapoda</taxon>
        <taxon>Insecta</taxon>
        <taxon>Pterygota</taxon>
        <taxon>Neoptera</taxon>
        <taxon>Endopterygota</taxon>
        <taxon>Diptera</taxon>
        <taxon>Brachycera</taxon>
        <taxon>Muscomorpha</taxon>
        <taxon>Muscoidea</taxon>
        <taxon>Muscidae</taxon>
        <taxon>Musca</taxon>
    </lineage>
</organism>
<evidence type="ECO:0000313" key="2">
    <source>
        <dbReference type="RefSeq" id="XP_058974910.1"/>
    </source>
</evidence>
<name>A0ABM3UMZ7_MUSDO</name>
<dbReference type="RefSeq" id="XP_058974910.1">
    <property type="nucleotide sequence ID" value="XM_059118927.1"/>
</dbReference>
<keyword evidence="1" id="KW-1185">Reference proteome</keyword>
<dbReference type="GeneID" id="109612758"/>
<sequence length="295" mass="33818">MGILTAYVSQVYKYLKISTNPQSLPNRHCKFYRVPEESCNSPLFEGSDRRVNLWGLRLTTMPKTEVPTLGHKCPFHPFFYLQNGNINGLRITTYQKYLQIHKVFPTDIANFIVSQKNLAIPRCSKDPTGELIFGDLGSPLCLKLKCLHLDTNVHSIHFTTFKMGILTAYVLQVYKYLKISTNPQSLPNRHCKFYRVPEESCNSPLFEGSDRGVNLWGLRLTNMPEIEVPTLGHKCPFHPFFYLQNGNINGLRITGLQISKNIYKSTKSAQPTLQILSCPRRILQFPAVRRIRPES</sequence>
<gene>
    <name evidence="2" type="primary">LOC109612758</name>
</gene>
<protein>
    <submittedName>
        <fullName evidence="2">Uncharacterized protein LOC109612758</fullName>
    </submittedName>
</protein>
<accession>A0ABM3UMZ7</accession>